<dbReference type="EMBL" id="FRCS01000027">
    <property type="protein sequence ID" value="SHN47754.1"/>
    <property type="molecule type" value="Genomic_DNA"/>
</dbReference>
<dbReference type="AlphaFoldDB" id="A0A1M7RND3"/>
<evidence type="ECO:0000313" key="1">
    <source>
        <dbReference type="EMBL" id="SHN47754.1"/>
    </source>
</evidence>
<evidence type="ECO:0000313" key="2">
    <source>
        <dbReference type="Proteomes" id="UP000184440"/>
    </source>
</evidence>
<gene>
    <name evidence="1" type="ORF">SAMN05443668_12757</name>
</gene>
<dbReference type="Proteomes" id="UP000184440">
    <property type="component" value="Unassembled WGS sequence"/>
</dbReference>
<reference evidence="1 2" key="1">
    <citation type="submission" date="2016-11" db="EMBL/GenBank/DDBJ databases">
        <authorList>
            <person name="Jaros S."/>
            <person name="Januszkiewicz K."/>
            <person name="Wedrychowicz H."/>
        </authorList>
    </citation>
    <scope>NUCLEOTIDE SEQUENCE [LARGE SCALE GENOMIC DNA]</scope>
    <source>
        <strain evidence="1 2">DSM 46144</strain>
    </source>
</reference>
<dbReference type="RefSeq" id="WP_073265910.1">
    <property type="nucleotide sequence ID" value="NZ_FRCS01000027.1"/>
</dbReference>
<proteinExistence type="predicted"/>
<dbReference type="OrthoDB" id="3541914at2"/>
<keyword evidence="2" id="KW-1185">Reference proteome</keyword>
<organism evidence="1 2">
    <name type="scientific">Cryptosporangium aurantiacum</name>
    <dbReference type="NCBI Taxonomy" id="134849"/>
    <lineage>
        <taxon>Bacteria</taxon>
        <taxon>Bacillati</taxon>
        <taxon>Actinomycetota</taxon>
        <taxon>Actinomycetes</taxon>
        <taxon>Cryptosporangiales</taxon>
        <taxon>Cryptosporangiaceae</taxon>
        <taxon>Cryptosporangium</taxon>
    </lineage>
</organism>
<protein>
    <submittedName>
        <fullName evidence="1">Uncharacterized protein</fullName>
    </submittedName>
</protein>
<sequence length="80" mass="9067">MPQKYPDVLYSKETSAFIMAMVALQRANGVSVDDALDWALDRYWQQFGRPHSSFTLNDLQAFIRDVAPPQPGLSRGPRRA</sequence>
<dbReference type="STRING" id="134849.SAMN05443668_12757"/>
<accession>A0A1M7RND3</accession>
<name>A0A1M7RND3_9ACTN</name>